<keyword evidence="3" id="KW-1185">Reference proteome</keyword>
<dbReference type="SUPFAM" id="SSF52317">
    <property type="entry name" value="Class I glutamine amidotransferase-like"/>
    <property type="match status" value="1"/>
</dbReference>
<sequence>MVDANNPLNVGIVVFPDVEELDFVGPWEVFTMAAQLGAPLNAFTVAWPEKALRCAKGLRIEADYDFSDAPPADLVIVPGGKGTRTIIMDDAFIDTLRDYLAAAKWQASVCTGAALLGQTGFLDGKRATTNHAAMDWVRSMALKAYFTPDERYVRHGSVVTSGGVSAGIDMSLWFVGHLFGHDLAHETQRVMEYYPEPPYGTTR</sequence>
<dbReference type="AlphaFoldDB" id="A0A087M1X9"/>
<comment type="caution">
    <text evidence="2">The sequence shown here is derived from an EMBL/GenBank/DDBJ whole genome shotgun (WGS) entry which is preliminary data.</text>
</comment>
<dbReference type="InterPro" id="IPR002818">
    <property type="entry name" value="DJ-1/PfpI"/>
</dbReference>
<dbReference type="InterPro" id="IPR052158">
    <property type="entry name" value="INH-QAR"/>
</dbReference>
<dbReference type="InterPro" id="IPR029062">
    <property type="entry name" value="Class_I_gatase-like"/>
</dbReference>
<protein>
    <recommendedName>
        <fullName evidence="1">DJ-1/PfpI domain-containing protein</fullName>
    </recommendedName>
</protein>
<feature type="domain" description="DJ-1/PfpI" evidence="1">
    <location>
        <begin position="10"/>
        <end position="172"/>
    </location>
</feature>
<evidence type="ECO:0000313" key="2">
    <source>
        <dbReference type="EMBL" id="KFL30882.1"/>
    </source>
</evidence>
<organism evidence="2 3">
    <name type="scientific">Devosia riboflavina</name>
    <dbReference type="NCBI Taxonomy" id="46914"/>
    <lineage>
        <taxon>Bacteria</taxon>
        <taxon>Pseudomonadati</taxon>
        <taxon>Pseudomonadota</taxon>
        <taxon>Alphaproteobacteria</taxon>
        <taxon>Hyphomicrobiales</taxon>
        <taxon>Devosiaceae</taxon>
        <taxon>Devosia</taxon>
    </lineage>
</organism>
<dbReference type="PANTHER" id="PTHR43130">
    <property type="entry name" value="ARAC-FAMILY TRANSCRIPTIONAL REGULATOR"/>
    <property type="match status" value="1"/>
</dbReference>
<dbReference type="OrthoDB" id="9793422at2"/>
<dbReference type="Pfam" id="PF01965">
    <property type="entry name" value="DJ-1_PfpI"/>
    <property type="match status" value="1"/>
</dbReference>
<dbReference type="RefSeq" id="WP_035083351.1">
    <property type="nucleotide sequence ID" value="NZ_JQGC01000010.1"/>
</dbReference>
<evidence type="ECO:0000259" key="1">
    <source>
        <dbReference type="Pfam" id="PF01965"/>
    </source>
</evidence>
<dbReference type="CDD" id="cd03139">
    <property type="entry name" value="GATase1_PfpI_2"/>
    <property type="match status" value="1"/>
</dbReference>
<evidence type="ECO:0000313" key="3">
    <source>
        <dbReference type="Proteomes" id="UP000028981"/>
    </source>
</evidence>
<proteinExistence type="predicted"/>
<accession>A0A087M1X9</accession>
<name>A0A087M1X9_9HYPH</name>
<dbReference type="Proteomes" id="UP000028981">
    <property type="component" value="Unassembled WGS sequence"/>
</dbReference>
<dbReference type="STRING" id="46914.JP75_12915"/>
<dbReference type="PANTHER" id="PTHR43130:SF3">
    <property type="entry name" value="HTH-TYPE TRANSCRIPTIONAL REGULATOR RV1931C"/>
    <property type="match status" value="1"/>
</dbReference>
<reference evidence="2 3" key="1">
    <citation type="submission" date="2014-08" db="EMBL/GenBank/DDBJ databases">
        <authorList>
            <person name="Hassan Y.I."/>
            <person name="Lepp D."/>
            <person name="Zhou T."/>
        </authorList>
    </citation>
    <scope>NUCLEOTIDE SEQUENCE [LARGE SCALE GENOMIC DNA]</scope>
    <source>
        <strain evidence="2 3">IFO13584</strain>
    </source>
</reference>
<gene>
    <name evidence="2" type="ORF">JP75_12915</name>
</gene>
<dbReference type="EMBL" id="JQGC01000010">
    <property type="protein sequence ID" value="KFL30882.1"/>
    <property type="molecule type" value="Genomic_DNA"/>
</dbReference>
<dbReference type="Gene3D" id="3.40.50.880">
    <property type="match status" value="1"/>
</dbReference>